<keyword evidence="15" id="KW-1185">Reference proteome</keyword>
<dbReference type="CDD" id="cd11386">
    <property type="entry name" value="MCP_signal"/>
    <property type="match status" value="1"/>
</dbReference>
<evidence type="ECO:0000256" key="8">
    <source>
        <dbReference type="ARBA" id="ARBA00029447"/>
    </source>
</evidence>
<dbReference type="PROSITE" id="PS50885">
    <property type="entry name" value="HAMP"/>
    <property type="match status" value="2"/>
</dbReference>
<keyword evidence="3" id="KW-0488">Methylation</keyword>
<dbReference type="InterPro" id="IPR003660">
    <property type="entry name" value="HAMP_dom"/>
</dbReference>
<evidence type="ECO:0000256" key="3">
    <source>
        <dbReference type="ARBA" id="ARBA00022481"/>
    </source>
</evidence>
<comment type="similarity">
    <text evidence="8">Belongs to the methyl-accepting chemotaxis (MCP) protein family.</text>
</comment>
<dbReference type="Gene3D" id="1.10.287.950">
    <property type="entry name" value="Methyl-accepting chemotaxis protein"/>
    <property type="match status" value="1"/>
</dbReference>
<keyword evidence="2" id="KW-1003">Cell membrane</keyword>
<dbReference type="InterPro" id="IPR004089">
    <property type="entry name" value="MCPsignal_dom"/>
</dbReference>
<keyword evidence="5 11" id="KW-1133">Transmembrane helix</keyword>
<accession>A0ABU9JK39</accession>
<dbReference type="Gene3D" id="3.30.450.20">
    <property type="entry name" value="PAS domain"/>
    <property type="match status" value="1"/>
</dbReference>
<dbReference type="SUPFAM" id="SSF58104">
    <property type="entry name" value="Methyl-accepting chemotaxis protein (MCP) signaling domain"/>
    <property type="match status" value="1"/>
</dbReference>
<dbReference type="InterPro" id="IPR004090">
    <property type="entry name" value="Chemotax_Me-accpt_rcpt"/>
</dbReference>
<dbReference type="CDD" id="cd06225">
    <property type="entry name" value="HAMP"/>
    <property type="match status" value="1"/>
</dbReference>
<dbReference type="SMART" id="SM01049">
    <property type="entry name" value="Cache_2"/>
    <property type="match status" value="1"/>
</dbReference>
<evidence type="ECO:0000256" key="10">
    <source>
        <dbReference type="SAM" id="MobiDB-lite"/>
    </source>
</evidence>
<name>A0ABU9JK39_9GAMM</name>
<evidence type="ECO:0000256" key="6">
    <source>
        <dbReference type="ARBA" id="ARBA00023136"/>
    </source>
</evidence>
<feature type="domain" description="HAMP" evidence="13">
    <location>
        <begin position="220"/>
        <end position="272"/>
    </location>
</feature>
<keyword evidence="7 9" id="KW-0807">Transducer</keyword>
<dbReference type="InterPro" id="IPR033480">
    <property type="entry name" value="sCache_2"/>
</dbReference>
<dbReference type="Pfam" id="PF17200">
    <property type="entry name" value="sCache_2"/>
    <property type="match status" value="1"/>
</dbReference>
<reference evidence="14 15" key="1">
    <citation type="submission" date="2024-04" db="EMBL/GenBank/DDBJ databases">
        <title>Bacterial endophytes with biocontrol capabilities against important plant pathogens.</title>
        <authorList>
            <person name="Alayande K.A."/>
        </authorList>
    </citation>
    <scope>NUCLEOTIDE SEQUENCE [LARGE SCALE GENOMIC DNA]</scope>
    <source>
        <strain evidence="14 15">KV22</strain>
    </source>
</reference>
<dbReference type="Pfam" id="PF00015">
    <property type="entry name" value="MCPsignal"/>
    <property type="match status" value="1"/>
</dbReference>
<feature type="region of interest" description="Disordered" evidence="10">
    <location>
        <begin position="723"/>
        <end position="757"/>
    </location>
</feature>
<feature type="transmembrane region" description="Helical" evidence="11">
    <location>
        <begin position="20"/>
        <end position="41"/>
    </location>
</feature>
<evidence type="ECO:0000256" key="1">
    <source>
        <dbReference type="ARBA" id="ARBA00004651"/>
    </source>
</evidence>
<evidence type="ECO:0000256" key="2">
    <source>
        <dbReference type="ARBA" id="ARBA00022475"/>
    </source>
</evidence>
<dbReference type="PROSITE" id="PS50111">
    <property type="entry name" value="CHEMOTAXIS_TRANSDUC_2"/>
    <property type="match status" value="1"/>
</dbReference>
<keyword evidence="6 11" id="KW-0472">Membrane</keyword>
<evidence type="ECO:0000313" key="15">
    <source>
        <dbReference type="Proteomes" id="UP001455088"/>
    </source>
</evidence>
<dbReference type="InterPro" id="IPR051310">
    <property type="entry name" value="MCP_chemotaxis"/>
</dbReference>
<dbReference type="Pfam" id="PF18575">
    <property type="entry name" value="HAMP_N3"/>
    <property type="match status" value="1"/>
</dbReference>
<dbReference type="PANTHER" id="PTHR43531:SF14">
    <property type="entry name" value="METHYL-ACCEPTING CHEMOTAXIS PROTEIN I-RELATED"/>
    <property type="match status" value="1"/>
</dbReference>
<proteinExistence type="inferred from homology"/>
<feature type="compositionally biased region" description="Low complexity" evidence="10">
    <location>
        <begin position="726"/>
        <end position="749"/>
    </location>
</feature>
<dbReference type="Gene3D" id="1.20.120.1530">
    <property type="match status" value="2"/>
</dbReference>
<dbReference type="RefSeq" id="WP_341986704.1">
    <property type="nucleotide sequence ID" value="NZ_JBBYHY010000003.1"/>
</dbReference>
<sequence>MNLLSRWNQSFSNLSVRRKLNLLTALIAVGVIALAIIAARMQYLDLAETRKEALKTQVELSYGILAHYTRLASSGELTEEAAKAAALQALDVMRADNDSAYYNVLDTDYTLLMHPFARDRVGKVQKDYTSKDGVPIYLQQVDMARTGGGYTYYKTTKPGNDALIEKVTYAGMYAPWQWVITSGVYMDDVQRQALVFTAIMAATGGGVVLIVLGLSWLIGNRITLPLRQATHVAESIARGKLDSRIGEQAHDEPGRLLESMARMQEQLHAVISGQREMARRHDAGSTGYRMDETAFPGEYGLMVHETNTLVGAHVQTMDAVLAVVQRYAQGDLSADIARYPGEKAAITATVDAVKQNLGNINGEIQRLAAAAAAGDFSQRGDTARFDHDFRRMIGHLNAMMQVSDDNLGKLSQLLSAIAEGDLTARMHGDFQGVFATMRDDANATVAQLTQIVGQIQEAAGSINLAAGEIATGNSDLSRRTEQQAANLEETAASMEELTSTVRQNAEHARQANQLAIGAHTVATQGGHVVGEVVTTMAAIQTSSKKIAEIISVIDGIAFQTNILALNAAVEAARAGEQGRGFAVVASEVRTLAQRSAGAAKEIKGLIDDSVGKVAEGSQLVNQAGATMGEIVASVQRVTDIMAEISAASQEQSAGIDQVNQTVVQMDETTQQNAALVEEATAAARAMEEQATQLADAVAIFRLDDHVAQAVSAVTARAVAGMPPVRPASRPTPAAPRAATPMRPARSTPADDGNWQEF</sequence>
<evidence type="ECO:0000256" key="11">
    <source>
        <dbReference type="SAM" id="Phobius"/>
    </source>
</evidence>
<comment type="subcellular location">
    <subcellularLocation>
        <location evidence="1">Cell membrane</location>
        <topology evidence="1">Multi-pass membrane protein</topology>
    </subcellularLocation>
</comment>
<gene>
    <name evidence="14" type="ORF">AAE039_06470</name>
</gene>
<dbReference type="PANTHER" id="PTHR43531">
    <property type="entry name" value="PROTEIN ICFG"/>
    <property type="match status" value="1"/>
</dbReference>
<dbReference type="InterPro" id="IPR041395">
    <property type="entry name" value="McpB_HAMP_3rd"/>
</dbReference>
<evidence type="ECO:0000256" key="9">
    <source>
        <dbReference type="PROSITE-ProRule" id="PRU00284"/>
    </source>
</evidence>
<dbReference type="Pfam" id="PF00672">
    <property type="entry name" value="HAMP"/>
    <property type="match status" value="1"/>
</dbReference>
<feature type="domain" description="Methyl-accepting transducer" evidence="12">
    <location>
        <begin position="458"/>
        <end position="687"/>
    </location>
</feature>
<evidence type="ECO:0000313" key="14">
    <source>
        <dbReference type="EMBL" id="MEL3953201.1"/>
    </source>
</evidence>
<dbReference type="EMBL" id="JBBYHY010000003">
    <property type="protein sequence ID" value="MEL3953201.1"/>
    <property type="molecule type" value="Genomic_DNA"/>
</dbReference>
<evidence type="ECO:0000256" key="5">
    <source>
        <dbReference type="ARBA" id="ARBA00022989"/>
    </source>
</evidence>
<evidence type="ECO:0000256" key="7">
    <source>
        <dbReference type="ARBA" id="ARBA00023224"/>
    </source>
</evidence>
<evidence type="ECO:0000259" key="12">
    <source>
        <dbReference type="PROSITE" id="PS50111"/>
    </source>
</evidence>
<keyword evidence="4 11" id="KW-0812">Transmembrane</keyword>
<dbReference type="Proteomes" id="UP001455088">
    <property type="component" value="Unassembled WGS sequence"/>
</dbReference>
<dbReference type="SUPFAM" id="SSF158472">
    <property type="entry name" value="HAMP domain-like"/>
    <property type="match status" value="1"/>
</dbReference>
<protein>
    <submittedName>
        <fullName evidence="14">Methyl-accepting chemotaxis protein</fullName>
    </submittedName>
</protein>
<dbReference type="PRINTS" id="PR00260">
    <property type="entry name" value="CHEMTRNSDUCR"/>
</dbReference>
<feature type="transmembrane region" description="Helical" evidence="11">
    <location>
        <begin position="193"/>
        <end position="218"/>
    </location>
</feature>
<organism evidence="14 15">
    <name type="scientific">Stenotrophomonas bentonitica</name>
    <dbReference type="NCBI Taxonomy" id="1450134"/>
    <lineage>
        <taxon>Bacteria</taxon>
        <taxon>Pseudomonadati</taxon>
        <taxon>Pseudomonadota</taxon>
        <taxon>Gammaproteobacteria</taxon>
        <taxon>Lysobacterales</taxon>
        <taxon>Lysobacteraceae</taxon>
        <taxon>Stenotrophomonas</taxon>
    </lineage>
</organism>
<comment type="caution">
    <text evidence="14">The sequence shown here is derived from an EMBL/GenBank/DDBJ whole genome shotgun (WGS) entry which is preliminary data.</text>
</comment>
<dbReference type="SMART" id="SM00283">
    <property type="entry name" value="MA"/>
    <property type="match status" value="1"/>
</dbReference>
<feature type="domain" description="HAMP" evidence="13">
    <location>
        <begin position="407"/>
        <end position="453"/>
    </location>
</feature>
<dbReference type="Pfam" id="PF18947">
    <property type="entry name" value="HAMP_2"/>
    <property type="match status" value="1"/>
</dbReference>
<evidence type="ECO:0000256" key="4">
    <source>
        <dbReference type="ARBA" id="ARBA00022692"/>
    </source>
</evidence>
<evidence type="ECO:0000259" key="13">
    <source>
        <dbReference type="PROSITE" id="PS50885"/>
    </source>
</evidence>
<dbReference type="SMART" id="SM00304">
    <property type="entry name" value="HAMP"/>
    <property type="match status" value="3"/>
</dbReference>